<reference evidence="1" key="1">
    <citation type="submission" date="2022-12" db="EMBL/GenBank/DDBJ databases">
        <authorList>
            <person name="Alioto T."/>
            <person name="Alioto T."/>
            <person name="Gomez Garrido J."/>
        </authorList>
    </citation>
    <scope>NUCLEOTIDE SEQUENCE</scope>
</reference>
<organism evidence="1 2">
    <name type="scientific">Podarcis lilfordi</name>
    <name type="common">Lilford's wall lizard</name>
    <dbReference type="NCBI Taxonomy" id="74358"/>
    <lineage>
        <taxon>Eukaryota</taxon>
        <taxon>Metazoa</taxon>
        <taxon>Chordata</taxon>
        <taxon>Craniata</taxon>
        <taxon>Vertebrata</taxon>
        <taxon>Euteleostomi</taxon>
        <taxon>Lepidosauria</taxon>
        <taxon>Squamata</taxon>
        <taxon>Bifurcata</taxon>
        <taxon>Unidentata</taxon>
        <taxon>Episquamata</taxon>
        <taxon>Laterata</taxon>
        <taxon>Lacertibaenia</taxon>
        <taxon>Lacertidae</taxon>
        <taxon>Podarcis</taxon>
    </lineage>
</organism>
<evidence type="ECO:0000313" key="1">
    <source>
        <dbReference type="EMBL" id="CAI5778818.1"/>
    </source>
</evidence>
<gene>
    <name evidence="1" type="ORF">PODLI_1B005834</name>
</gene>
<protein>
    <submittedName>
        <fullName evidence="1">Uncharacterized protein</fullName>
    </submittedName>
</protein>
<accession>A0AA35KKZ5</accession>
<dbReference type="AlphaFoldDB" id="A0AA35KKZ5"/>
<proteinExistence type="predicted"/>
<name>A0AA35KKZ5_9SAUR</name>
<sequence length="105" mass="11003">MWPFGADGGHIPKRAGGRQAEQGCFRIVVQPASPALQCHCPLSSSLLWMLVISTTTLRCSPPCSSSLDGPAPEVLCCVDALLQPGGGVQSPPLSLQQFWGAAMVK</sequence>
<evidence type="ECO:0000313" key="2">
    <source>
        <dbReference type="Proteomes" id="UP001178461"/>
    </source>
</evidence>
<dbReference type="Proteomes" id="UP001178461">
    <property type="component" value="Chromosome 7"/>
</dbReference>
<keyword evidence="2" id="KW-1185">Reference proteome</keyword>
<dbReference type="EMBL" id="OX395132">
    <property type="protein sequence ID" value="CAI5778818.1"/>
    <property type="molecule type" value="Genomic_DNA"/>
</dbReference>